<sequence length="132" mass="15552">MSKKPQINFNNILYLLFIISTMFSIFIVFQNIQSNFSIKFIIFYGIFAVLFGIYIFIVTILKMLKLGKEEFKKRLSKFIIIFIGFGGINYAFDYILRPENINLYRNFSISFGLALNAICFDLIFFKKEKVTN</sequence>
<feature type="transmembrane region" description="Helical" evidence="1">
    <location>
        <begin position="75"/>
        <end position="92"/>
    </location>
</feature>
<feature type="transmembrane region" description="Helical" evidence="1">
    <location>
        <begin position="104"/>
        <end position="125"/>
    </location>
</feature>
<accession>A0A1M4YJ44</accession>
<feature type="transmembrane region" description="Helical" evidence="1">
    <location>
        <begin position="41"/>
        <end position="63"/>
    </location>
</feature>
<keyword evidence="1" id="KW-0472">Membrane</keyword>
<dbReference type="Proteomes" id="UP000184035">
    <property type="component" value="Unassembled WGS sequence"/>
</dbReference>
<dbReference type="RefSeq" id="WP_072897265.1">
    <property type="nucleotide sequence ID" value="NZ_FQVM01000028.1"/>
</dbReference>
<name>A0A1M4YJ44_9CLOT</name>
<organism evidence="2 3">
    <name type="scientific">Clostridium fallax</name>
    <dbReference type="NCBI Taxonomy" id="1533"/>
    <lineage>
        <taxon>Bacteria</taxon>
        <taxon>Bacillati</taxon>
        <taxon>Bacillota</taxon>
        <taxon>Clostridia</taxon>
        <taxon>Eubacteriales</taxon>
        <taxon>Clostridiaceae</taxon>
        <taxon>Clostridium</taxon>
    </lineage>
</organism>
<keyword evidence="1" id="KW-1133">Transmembrane helix</keyword>
<evidence type="ECO:0000256" key="1">
    <source>
        <dbReference type="SAM" id="Phobius"/>
    </source>
</evidence>
<protein>
    <submittedName>
        <fullName evidence="2">Uncharacterized protein</fullName>
    </submittedName>
</protein>
<dbReference type="EMBL" id="FQVM01000028">
    <property type="protein sequence ID" value="SHF05426.1"/>
    <property type="molecule type" value="Genomic_DNA"/>
</dbReference>
<proteinExistence type="predicted"/>
<reference evidence="2 3" key="1">
    <citation type="submission" date="2016-11" db="EMBL/GenBank/DDBJ databases">
        <authorList>
            <person name="Jaros S."/>
            <person name="Januszkiewicz K."/>
            <person name="Wedrychowicz H."/>
        </authorList>
    </citation>
    <scope>NUCLEOTIDE SEQUENCE [LARGE SCALE GENOMIC DNA]</scope>
    <source>
        <strain evidence="2 3">DSM 2631</strain>
    </source>
</reference>
<gene>
    <name evidence="2" type="ORF">SAMN05443638_12810</name>
</gene>
<feature type="transmembrane region" description="Helical" evidence="1">
    <location>
        <begin position="12"/>
        <end position="29"/>
    </location>
</feature>
<dbReference type="AlphaFoldDB" id="A0A1M4YJ44"/>
<keyword evidence="3" id="KW-1185">Reference proteome</keyword>
<keyword evidence="1" id="KW-0812">Transmembrane</keyword>
<evidence type="ECO:0000313" key="3">
    <source>
        <dbReference type="Proteomes" id="UP000184035"/>
    </source>
</evidence>
<dbReference type="OrthoDB" id="1926101at2"/>
<evidence type="ECO:0000313" key="2">
    <source>
        <dbReference type="EMBL" id="SHF05426.1"/>
    </source>
</evidence>